<dbReference type="SMART" id="SM00331">
    <property type="entry name" value="PP2C_SIG"/>
    <property type="match status" value="1"/>
</dbReference>
<sequence length="795" mass="84861">MSTPADHGSPRPFSFDEIAAAMLDEEGVVQQWSEAAAELLGRSATEVCGRPVEELLTEAPGKPCWSTLTEAGMPAAGRASLRHRCGMTVEVAFRALPMGASSFLILAAPGRCVTDWEQGTALLRALFAQDQMALSLYDADLTLVRTNITPEMFCRPASQAGSQPAEAMSPESAEAALRSVLDTGVPLVGREQQLNSPHDPGRQWSVSLSALRVEDTQGHPAGVAEICTDDTAGQRARSDLELLSRASARIGASLDIQHTTQEILDVLVPALGDVAWVDLAEAVLEGDEPSKIFGGGELYLRRAAVKSAAGDWPAALIQPGEAIPRYPDMPNLRRWQHGKTIIATSEALSSALGDPRTAAQFVPEHGHTLIGAPMWARGLVLGGVSVWRTEQPEPFDQHDMDLLAKIASRAALSVDNARRYTREHRAAITLQQQLLPRATTETTAVQSVGFYRPAGGGAEISGDWFDVLPLPSLRTAVVVGDVIGHGLQASATMGRLRTAVQTLADLELEPGELLTRLDDLVIKLAAESDPARRDTVGATCLYAVYDPVTSRCTLASAGGPPPIVIRPDGTAAPAALDPGPPLGVGGLPFETSTLTLEPDSVLALYSDGLLHHGRRDPDQLAARLAELADRPMADIGRTLLTDAPDWPTRDDAVLLLARTRPLPPDAMAEWTFPAETVAVATAREAAAGQLAAWRLEELAFTTELAVSELVTNAVRYASGPIGLRLLRNAAVLVCEVSDSSNTQPRLRRARTTDEGGRGLFLVAQLTSRWGCRYSHHSGKTIWAEQVLPAPTPVSR</sequence>
<dbReference type="Gene3D" id="3.30.450.20">
    <property type="entry name" value="PAS domain"/>
    <property type="match status" value="2"/>
</dbReference>
<dbReference type="Pfam" id="PF08448">
    <property type="entry name" value="PAS_4"/>
    <property type="match status" value="1"/>
</dbReference>
<dbReference type="PANTHER" id="PTHR43156:SF2">
    <property type="entry name" value="STAGE II SPORULATION PROTEIN E"/>
    <property type="match status" value="1"/>
</dbReference>
<proteinExistence type="predicted"/>
<dbReference type="InterPro" id="IPR029016">
    <property type="entry name" value="GAF-like_dom_sf"/>
</dbReference>
<name>A0ABV4SZ50_9ACTN</name>
<gene>
    <name evidence="3" type="ORF">ACEG43_47885</name>
</gene>
<feature type="domain" description="PAS" evidence="2">
    <location>
        <begin position="22"/>
        <end position="56"/>
    </location>
</feature>
<dbReference type="InterPro" id="IPR003594">
    <property type="entry name" value="HATPase_dom"/>
</dbReference>
<dbReference type="InterPro" id="IPR036457">
    <property type="entry name" value="PPM-type-like_dom_sf"/>
</dbReference>
<protein>
    <submittedName>
        <fullName evidence="3">SpoIIE family protein phosphatase</fullName>
    </submittedName>
</protein>
<accession>A0ABV4SZ50</accession>
<evidence type="ECO:0000313" key="4">
    <source>
        <dbReference type="Proteomes" id="UP001571476"/>
    </source>
</evidence>
<evidence type="ECO:0000256" key="1">
    <source>
        <dbReference type="ARBA" id="ARBA00022801"/>
    </source>
</evidence>
<reference evidence="3 4" key="1">
    <citation type="submission" date="2024-08" db="EMBL/GenBank/DDBJ databases">
        <title>Genome sequence of Streptomyces aureus CACIA-1.46HGO.</title>
        <authorList>
            <person name="Evangelista-Martinez Z."/>
        </authorList>
    </citation>
    <scope>NUCLEOTIDE SEQUENCE [LARGE SCALE GENOMIC DNA]</scope>
    <source>
        <strain evidence="3 4">CACIA-1.46HGO</strain>
    </source>
</reference>
<dbReference type="Gene3D" id="3.30.450.40">
    <property type="match status" value="1"/>
</dbReference>
<organism evidence="3 4">
    <name type="scientific">Streptomyces aureus</name>
    <dbReference type="NCBI Taxonomy" id="193461"/>
    <lineage>
        <taxon>Bacteria</taxon>
        <taxon>Bacillati</taxon>
        <taxon>Actinomycetota</taxon>
        <taxon>Actinomycetes</taxon>
        <taxon>Kitasatosporales</taxon>
        <taxon>Streptomycetaceae</taxon>
        <taxon>Streptomyces</taxon>
    </lineage>
</organism>
<dbReference type="EMBL" id="JBGOSP010000072">
    <property type="protein sequence ID" value="MFA3843715.1"/>
    <property type="molecule type" value="Genomic_DNA"/>
</dbReference>
<dbReference type="Gene3D" id="3.60.40.10">
    <property type="entry name" value="PPM-type phosphatase domain"/>
    <property type="match status" value="1"/>
</dbReference>
<dbReference type="PANTHER" id="PTHR43156">
    <property type="entry name" value="STAGE II SPORULATION PROTEIN E-RELATED"/>
    <property type="match status" value="1"/>
</dbReference>
<dbReference type="RefSeq" id="WP_372567509.1">
    <property type="nucleotide sequence ID" value="NZ_JBGOSP010000072.1"/>
</dbReference>
<dbReference type="Pfam" id="PF00989">
    <property type="entry name" value="PAS"/>
    <property type="match status" value="1"/>
</dbReference>
<dbReference type="InterPro" id="IPR000014">
    <property type="entry name" value="PAS"/>
</dbReference>
<dbReference type="SUPFAM" id="SSF55781">
    <property type="entry name" value="GAF domain-like"/>
    <property type="match status" value="1"/>
</dbReference>
<dbReference type="InterPro" id="IPR013767">
    <property type="entry name" value="PAS_fold"/>
</dbReference>
<dbReference type="Gene3D" id="3.30.565.10">
    <property type="entry name" value="Histidine kinase-like ATPase, C-terminal domain"/>
    <property type="match status" value="1"/>
</dbReference>
<dbReference type="SUPFAM" id="SSF55874">
    <property type="entry name" value="ATPase domain of HSP90 chaperone/DNA topoisomerase II/histidine kinase"/>
    <property type="match status" value="1"/>
</dbReference>
<dbReference type="InterPro" id="IPR036890">
    <property type="entry name" value="HATPase_C_sf"/>
</dbReference>
<dbReference type="Pfam" id="PF07228">
    <property type="entry name" value="SpoIIE"/>
    <property type="match status" value="1"/>
</dbReference>
<dbReference type="Proteomes" id="UP001571476">
    <property type="component" value="Unassembled WGS sequence"/>
</dbReference>
<dbReference type="Pfam" id="PF13581">
    <property type="entry name" value="HATPase_c_2"/>
    <property type="match status" value="1"/>
</dbReference>
<keyword evidence="1" id="KW-0378">Hydrolase</keyword>
<dbReference type="InterPro" id="IPR013656">
    <property type="entry name" value="PAS_4"/>
</dbReference>
<dbReference type="InterPro" id="IPR052016">
    <property type="entry name" value="Bact_Sigma-Reg"/>
</dbReference>
<evidence type="ECO:0000259" key="2">
    <source>
        <dbReference type="PROSITE" id="PS50112"/>
    </source>
</evidence>
<keyword evidence="4" id="KW-1185">Reference proteome</keyword>
<comment type="caution">
    <text evidence="3">The sequence shown here is derived from an EMBL/GenBank/DDBJ whole genome shotgun (WGS) entry which is preliminary data.</text>
</comment>
<dbReference type="CDD" id="cd00130">
    <property type="entry name" value="PAS"/>
    <property type="match status" value="1"/>
</dbReference>
<dbReference type="SUPFAM" id="SSF81606">
    <property type="entry name" value="PP2C-like"/>
    <property type="match status" value="1"/>
</dbReference>
<dbReference type="SUPFAM" id="SSF55785">
    <property type="entry name" value="PYP-like sensor domain (PAS domain)"/>
    <property type="match status" value="1"/>
</dbReference>
<dbReference type="InterPro" id="IPR035965">
    <property type="entry name" value="PAS-like_dom_sf"/>
</dbReference>
<dbReference type="CDD" id="cd16936">
    <property type="entry name" value="HATPase_RsbW-like"/>
    <property type="match status" value="1"/>
</dbReference>
<evidence type="ECO:0000313" key="3">
    <source>
        <dbReference type="EMBL" id="MFA3843715.1"/>
    </source>
</evidence>
<dbReference type="PROSITE" id="PS50112">
    <property type="entry name" value="PAS"/>
    <property type="match status" value="1"/>
</dbReference>
<dbReference type="InterPro" id="IPR001932">
    <property type="entry name" value="PPM-type_phosphatase-like_dom"/>
</dbReference>